<dbReference type="InterPro" id="IPR010415">
    <property type="entry name" value="LpxI_C"/>
</dbReference>
<dbReference type="InterPro" id="IPR053174">
    <property type="entry name" value="LpxI"/>
</dbReference>
<dbReference type="AlphaFoldDB" id="A0A3B1CQU2"/>
<evidence type="ECO:0000259" key="2">
    <source>
        <dbReference type="Pfam" id="PF17930"/>
    </source>
</evidence>
<dbReference type="PANTHER" id="PTHR39962">
    <property type="entry name" value="BLL4848 PROTEIN"/>
    <property type="match status" value="1"/>
</dbReference>
<dbReference type="InterPro" id="IPR043167">
    <property type="entry name" value="LpxI_C_sf"/>
</dbReference>
<evidence type="ECO:0000313" key="3">
    <source>
        <dbReference type="EMBL" id="VAX32936.1"/>
    </source>
</evidence>
<dbReference type="Pfam" id="PF17930">
    <property type="entry name" value="LpxI_N"/>
    <property type="match status" value="1"/>
</dbReference>
<accession>A0A3B1CQU2</accession>
<name>A0A3B1CQU2_9ZZZZ</name>
<dbReference type="Pfam" id="PF06230">
    <property type="entry name" value="LpxI_C"/>
    <property type="match status" value="1"/>
</dbReference>
<dbReference type="Gene3D" id="3.40.140.80">
    <property type="match status" value="1"/>
</dbReference>
<dbReference type="EMBL" id="UOGI01000156">
    <property type="protein sequence ID" value="VAX32936.1"/>
    <property type="molecule type" value="Genomic_DNA"/>
</dbReference>
<gene>
    <name evidence="3" type="ORF">MNBD_NITROSPIRAE03-2072</name>
</gene>
<protein>
    <submittedName>
        <fullName evidence="3">UDP-2,3-diacylglucosamine pyrophosphatase</fullName>
    </submittedName>
</protein>
<proteinExistence type="predicted"/>
<evidence type="ECO:0000259" key="1">
    <source>
        <dbReference type="Pfam" id="PF06230"/>
    </source>
</evidence>
<reference evidence="3" key="1">
    <citation type="submission" date="2018-06" db="EMBL/GenBank/DDBJ databases">
        <authorList>
            <person name="Zhirakovskaya E."/>
        </authorList>
    </citation>
    <scope>NUCLEOTIDE SEQUENCE</scope>
</reference>
<dbReference type="InterPro" id="IPR041255">
    <property type="entry name" value="LpxI_N"/>
</dbReference>
<dbReference type="PANTHER" id="PTHR39962:SF1">
    <property type="entry name" value="LPXI FAMILY PROTEIN"/>
    <property type="match status" value="1"/>
</dbReference>
<dbReference type="Gene3D" id="3.40.50.20">
    <property type="match status" value="1"/>
</dbReference>
<feature type="domain" description="LpxI C-terminal" evidence="1">
    <location>
        <begin position="135"/>
        <end position="264"/>
    </location>
</feature>
<feature type="domain" description="LpxI N-terminal" evidence="2">
    <location>
        <begin position="3"/>
        <end position="131"/>
    </location>
</feature>
<sequence>MKKIGIVSGKGELPCLLAREARRQGYYVVMIALDPIAGPVNGCADEVKRINVGKLGEIIKTLKASGIQEAIMAGKVSKSLIYQGKITPDMRAVKLLFTLKDRKDDTILQAITDEIESEGIRMLRTTDFAGDMLMPAGLLTQRGTTTAEDKDIAFGLGIAKEIGRVDIGQTVVVKGRAVMAVEAIEGTDEAIRRGGRLAGDGAVVVKVSKPRQDMRYDVPVVGLDTLRAMIEVRASVLAVEAGRALIIQRKEMISTANEAGISIMGV</sequence>
<organism evidence="3">
    <name type="scientific">hydrothermal vent metagenome</name>
    <dbReference type="NCBI Taxonomy" id="652676"/>
    <lineage>
        <taxon>unclassified sequences</taxon>
        <taxon>metagenomes</taxon>
        <taxon>ecological metagenomes</taxon>
    </lineage>
</organism>